<evidence type="ECO:0000256" key="4">
    <source>
        <dbReference type="ARBA" id="ARBA00022475"/>
    </source>
</evidence>
<evidence type="ECO:0000256" key="2">
    <source>
        <dbReference type="ARBA" id="ARBA00005417"/>
    </source>
</evidence>
<comment type="subcellular location">
    <subcellularLocation>
        <location evidence="1">Cell inner membrane</location>
        <topology evidence="1">Peripheral membrane protein</topology>
    </subcellularLocation>
</comment>
<dbReference type="InterPro" id="IPR050388">
    <property type="entry name" value="ABC_Ni/Peptide_Import"/>
</dbReference>
<keyword evidence="7" id="KW-0472">Membrane</keyword>
<evidence type="ECO:0000256" key="6">
    <source>
        <dbReference type="ARBA" id="ARBA00022840"/>
    </source>
</evidence>
<dbReference type="InterPro" id="IPR013563">
    <property type="entry name" value="Oligopep_ABC_C"/>
</dbReference>
<evidence type="ECO:0000256" key="3">
    <source>
        <dbReference type="ARBA" id="ARBA00022448"/>
    </source>
</evidence>
<dbReference type="PROSITE" id="PS50893">
    <property type="entry name" value="ABC_TRANSPORTER_2"/>
    <property type="match status" value="2"/>
</dbReference>
<feature type="domain" description="ABC transporter" evidence="8">
    <location>
        <begin position="12"/>
        <end position="257"/>
    </location>
</feature>
<dbReference type="CDD" id="cd03257">
    <property type="entry name" value="ABC_NikE_OppD_transporters"/>
    <property type="match status" value="2"/>
</dbReference>
<dbReference type="NCBIfam" id="NF008453">
    <property type="entry name" value="PRK11308.1"/>
    <property type="match status" value="2"/>
</dbReference>
<dbReference type="Gene3D" id="3.40.50.300">
    <property type="entry name" value="P-loop containing nucleotide triphosphate hydrolases"/>
    <property type="match status" value="2"/>
</dbReference>
<evidence type="ECO:0000256" key="7">
    <source>
        <dbReference type="ARBA" id="ARBA00023136"/>
    </source>
</evidence>
<evidence type="ECO:0000256" key="5">
    <source>
        <dbReference type="ARBA" id="ARBA00022741"/>
    </source>
</evidence>
<dbReference type="PROSITE" id="PS00211">
    <property type="entry name" value="ABC_TRANSPORTER_1"/>
    <property type="match status" value="2"/>
</dbReference>
<organism evidence="9 10">
    <name type="scientific">Shinella yambaruensis</name>
    <dbReference type="NCBI Taxonomy" id="415996"/>
    <lineage>
        <taxon>Bacteria</taxon>
        <taxon>Pseudomonadati</taxon>
        <taxon>Pseudomonadota</taxon>
        <taxon>Alphaproteobacteria</taxon>
        <taxon>Hyphomicrobiales</taxon>
        <taxon>Rhizobiaceae</taxon>
        <taxon>Shinella</taxon>
    </lineage>
</organism>
<dbReference type="SUPFAM" id="SSF52540">
    <property type="entry name" value="P-loop containing nucleoside triphosphate hydrolases"/>
    <property type="match status" value="2"/>
</dbReference>
<dbReference type="EMBL" id="BSOP01000030">
    <property type="protein sequence ID" value="GLR52615.1"/>
    <property type="molecule type" value="Genomic_DNA"/>
</dbReference>
<comment type="similarity">
    <text evidence="2">Belongs to the ABC transporter superfamily.</text>
</comment>
<dbReference type="NCBIfam" id="NF007739">
    <property type="entry name" value="PRK10419.1"/>
    <property type="match status" value="2"/>
</dbReference>
<dbReference type="SMART" id="SM00382">
    <property type="entry name" value="AAA"/>
    <property type="match status" value="2"/>
</dbReference>
<dbReference type="PANTHER" id="PTHR43297:SF2">
    <property type="entry name" value="DIPEPTIDE TRANSPORT ATP-BINDING PROTEIN DPPD"/>
    <property type="match status" value="1"/>
</dbReference>
<accession>A0ABQ5ZIJ8</accession>
<dbReference type="InterPro" id="IPR003439">
    <property type="entry name" value="ABC_transporter-like_ATP-bd"/>
</dbReference>
<evidence type="ECO:0000313" key="10">
    <source>
        <dbReference type="Proteomes" id="UP001156702"/>
    </source>
</evidence>
<feature type="domain" description="ABC transporter" evidence="8">
    <location>
        <begin position="281"/>
        <end position="531"/>
    </location>
</feature>
<keyword evidence="5" id="KW-0547">Nucleotide-binding</keyword>
<name>A0ABQ5ZIJ8_9HYPH</name>
<keyword evidence="3" id="KW-0813">Transport</keyword>
<dbReference type="InterPro" id="IPR003593">
    <property type="entry name" value="AAA+_ATPase"/>
</dbReference>
<dbReference type="RefSeq" id="WP_244768551.1">
    <property type="nucleotide sequence ID" value="NZ_BSOP01000030.1"/>
</dbReference>
<dbReference type="PANTHER" id="PTHR43297">
    <property type="entry name" value="OLIGOPEPTIDE TRANSPORT ATP-BINDING PROTEIN APPD"/>
    <property type="match status" value="1"/>
</dbReference>
<protein>
    <submittedName>
        <fullName evidence="9">ABC transporter ATP-binding protein</fullName>
    </submittedName>
</protein>
<keyword evidence="6 9" id="KW-0067">ATP-binding</keyword>
<gene>
    <name evidence="9" type="ORF">GCM10007923_38290</name>
</gene>
<dbReference type="GO" id="GO:0005524">
    <property type="term" value="F:ATP binding"/>
    <property type="evidence" value="ECO:0007669"/>
    <property type="project" value="UniProtKB-KW"/>
</dbReference>
<keyword evidence="10" id="KW-1185">Reference proteome</keyword>
<proteinExistence type="inferred from homology"/>
<dbReference type="InterPro" id="IPR027417">
    <property type="entry name" value="P-loop_NTPase"/>
</dbReference>
<dbReference type="Pfam" id="PF00005">
    <property type="entry name" value="ABC_tran"/>
    <property type="match status" value="2"/>
</dbReference>
<evidence type="ECO:0000256" key="1">
    <source>
        <dbReference type="ARBA" id="ARBA00004417"/>
    </source>
</evidence>
<reference evidence="10" key="1">
    <citation type="journal article" date="2019" name="Int. J. Syst. Evol. Microbiol.">
        <title>The Global Catalogue of Microorganisms (GCM) 10K type strain sequencing project: providing services to taxonomists for standard genome sequencing and annotation.</title>
        <authorList>
            <consortium name="The Broad Institute Genomics Platform"/>
            <consortium name="The Broad Institute Genome Sequencing Center for Infectious Disease"/>
            <person name="Wu L."/>
            <person name="Ma J."/>
        </authorList>
    </citation>
    <scope>NUCLEOTIDE SEQUENCE [LARGE SCALE GENOMIC DNA]</scope>
    <source>
        <strain evidence="10">NBRC 102122</strain>
    </source>
</reference>
<dbReference type="InterPro" id="IPR017871">
    <property type="entry name" value="ABC_transporter-like_CS"/>
</dbReference>
<dbReference type="Pfam" id="PF08352">
    <property type="entry name" value="oligo_HPY"/>
    <property type="match status" value="2"/>
</dbReference>
<evidence type="ECO:0000313" key="9">
    <source>
        <dbReference type="EMBL" id="GLR52615.1"/>
    </source>
</evidence>
<dbReference type="Proteomes" id="UP001156702">
    <property type="component" value="Unassembled WGS sequence"/>
</dbReference>
<evidence type="ECO:0000259" key="8">
    <source>
        <dbReference type="PROSITE" id="PS50893"/>
    </source>
</evidence>
<keyword evidence="4" id="KW-1003">Cell membrane</keyword>
<comment type="caution">
    <text evidence="9">The sequence shown here is derived from an EMBL/GenBank/DDBJ whole genome shotgun (WGS) entry which is preliminary data.</text>
</comment>
<sequence length="548" mass="58638">MSGLRNGMPPLLEVKDLSVSFGEFAAVKNVSFALRPGEILGIVGESGSGKSVTCRAVMRLLAAAARAEGSVTLEGRDLLALGEDELCAIRGRDIGMIFQNPASHLDPLRRIGEQVAAPMIRHLGITRREGLKRAVALLDDVGIREPEKRARSYPHEFSGGMKQRAMIAAAIGCRPKLLIADEPTTALDVTVQARILHLLRDLNRRTGLAMILISHDLGVVADICSQVVVMRNGEVVEQGPIDDVINRPRHPYTKLLIESQPGRKTYGTADGPDGGKPLLSVEKLSVSFSTGGGLLGGLGGGGAFKALDGIDLEIGAGETVGIVGESGSGKSTLARSIIRLNTPGGGAIRLDGQDIGALSGDALTAFRRRVQMVFQNPYDSLNPRLTIGEAVAEPIWRHGLADRKTAQKEAEALLEMVELPASLYDRKPRQLSGGQCQRVGLARALSLKPQLLIADEITSALDVTTQAQILELLVRLQRERSLTLIYISHDLSVVSSLCQRVYVFKAGRVVEQGVAQQVLSRPQHPYTQALVGSLARLPAHTGTISQPV</sequence>